<comment type="caution">
    <text evidence="2">The sequence shown here is derived from an EMBL/GenBank/DDBJ whole genome shotgun (WGS) entry which is preliminary data.</text>
</comment>
<accession>A0A9P8W1A0</accession>
<evidence type="ECO:0000313" key="2">
    <source>
        <dbReference type="EMBL" id="KAH6886339.1"/>
    </source>
</evidence>
<feature type="compositionally biased region" description="Acidic residues" evidence="1">
    <location>
        <begin position="212"/>
        <end position="231"/>
    </location>
</feature>
<keyword evidence="3" id="KW-1185">Reference proteome</keyword>
<feature type="region of interest" description="Disordered" evidence="1">
    <location>
        <begin position="110"/>
        <end position="144"/>
    </location>
</feature>
<dbReference type="OrthoDB" id="4630416at2759"/>
<gene>
    <name evidence="2" type="ORF">B0T10DRAFT_563539</name>
</gene>
<name>A0A9P8W1A0_9HYPO</name>
<dbReference type="AlphaFoldDB" id="A0A9P8W1A0"/>
<proteinExistence type="predicted"/>
<dbReference type="EMBL" id="JAGPYM010000016">
    <property type="protein sequence ID" value="KAH6886339.1"/>
    <property type="molecule type" value="Genomic_DNA"/>
</dbReference>
<sequence>MPKPKKGATTKKAAFDSFDIQRCQGSYLVRCKEAEKGWESQCCYGLSMDITSDKHGTMKATYHFGLIEGTMILSLSEEILDAMMPNKKYAVADEEEEEEWNLLEGDYDSSDVSRKGNGKKRLKPATTNATGRNQKGKDAKKRKLAPSLSRRVYYLLRGRETGEGRSFEPECGHLDFLNDNCTKFAGLAYQFPCIDKNIEFQGYKLSNKPGGETDDEEEEGEEDEEVGEEEENNKVAWRRRRF</sequence>
<reference evidence="2 3" key="1">
    <citation type="journal article" date="2021" name="Nat. Commun.">
        <title>Genetic determinants of endophytism in the Arabidopsis root mycobiome.</title>
        <authorList>
            <person name="Mesny F."/>
            <person name="Miyauchi S."/>
            <person name="Thiergart T."/>
            <person name="Pickel B."/>
            <person name="Atanasova L."/>
            <person name="Karlsson M."/>
            <person name="Huettel B."/>
            <person name="Barry K.W."/>
            <person name="Haridas S."/>
            <person name="Chen C."/>
            <person name="Bauer D."/>
            <person name="Andreopoulos W."/>
            <person name="Pangilinan J."/>
            <person name="LaButti K."/>
            <person name="Riley R."/>
            <person name="Lipzen A."/>
            <person name="Clum A."/>
            <person name="Drula E."/>
            <person name="Henrissat B."/>
            <person name="Kohler A."/>
            <person name="Grigoriev I.V."/>
            <person name="Martin F.M."/>
            <person name="Hacquard S."/>
        </authorList>
    </citation>
    <scope>NUCLEOTIDE SEQUENCE [LARGE SCALE GENOMIC DNA]</scope>
    <source>
        <strain evidence="2 3">MPI-CAGE-CH-0241</strain>
    </source>
</reference>
<feature type="region of interest" description="Disordered" evidence="1">
    <location>
        <begin position="204"/>
        <end position="242"/>
    </location>
</feature>
<protein>
    <submittedName>
        <fullName evidence="2">Uncharacterized protein</fullName>
    </submittedName>
</protein>
<evidence type="ECO:0000313" key="3">
    <source>
        <dbReference type="Proteomes" id="UP000777438"/>
    </source>
</evidence>
<evidence type="ECO:0000256" key="1">
    <source>
        <dbReference type="SAM" id="MobiDB-lite"/>
    </source>
</evidence>
<organism evidence="2 3">
    <name type="scientific">Thelonectria olida</name>
    <dbReference type="NCBI Taxonomy" id="1576542"/>
    <lineage>
        <taxon>Eukaryota</taxon>
        <taxon>Fungi</taxon>
        <taxon>Dikarya</taxon>
        <taxon>Ascomycota</taxon>
        <taxon>Pezizomycotina</taxon>
        <taxon>Sordariomycetes</taxon>
        <taxon>Hypocreomycetidae</taxon>
        <taxon>Hypocreales</taxon>
        <taxon>Nectriaceae</taxon>
        <taxon>Thelonectria</taxon>
    </lineage>
</organism>
<dbReference type="Proteomes" id="UP000777438">
    <property type="component" value="Unassembled WGS sequence"/>
</dbReference>